<protein>
    <submittedName>
        <fullName evidence="2">Uncharacterized protein</fullName>
    </submittedName>
</protein>
<feature type="transmembrane region" description="Helical" evidence="1">
    <location>
        <begin position="12"/>
        <end position="32"/>
    </location>
</feature>
<keyword evidence="1" id="KW-1133">Transmembrane helix</keyword>
<dbReference type="InterPro" id="IPR004988">
    <property type="entry name" value="DUF273"/>
</dbReference>
<evidence type="ECO:0000313" key="2">
    <source>
        <dbReference type="EMBL" id="KAL3107523.1"/>
    </source>
</evidence>
<keyword evidence="1" id="KW-0472">Membrane</keyword>
<proteinExistence type="predicted"/>
<sequence>MSGYVPHILRHRNFFLLLLLLVSLTVFTLLWYEETNNGSLINWYGNFYRQIVYRQIYVRRSDLPDALRLNISVVVIVNDADQLHREYAIAHQTVVCYCTLHAYPLVVLDLSKWEHQAECPQQDFMFRRHCALAKWLSLNPSVQYALFLDADMGVINADHLLEHFLTKFDTELPHGGGTIDMVFYERIFNGEIMAGSYWARNTRTDNGAIHAVFLDIICGQQCSGLSARCLDLWANARDFDELRPFELCVRAILGARQQFRFNIGTSSSSSSGSRLKLLLVDDQQQQQRQQFETGQVLLLTDFRQYWSREIVRGGWGCSFSAPRINSSPDGWLTGNQWSSNDFILHGWQNRRLDQPKFARWHSPLVFASTPSPNFGTNSAQLNCADAKKASFHWHYKESFMVPAEEINAKIGAIVRRRRQEDFKLLAQILV</sequence>
<dbReference type="Gene3D" id="3.90.550.10">
    <property type="entry name" value="Spore Coat Polysaccharide Biosynthesis Protein SpsA, Chain A"/>
    <property type="match status" value="1"/>
</dbReference>
<dbReference type="Pfam" id="PF03314">
    <property type="entry name" value="DUF273"/>
    <property type="match status" value="1"/>
</dbReference>
<keyword evidence="3" id="KW-1185">Reference proteome</keyword>
<dbReference type="PANTHER" id="PTHR31562">
    <property type="entry name" value="PROTEIN CBG18972"/>
    <property type="match status" value="1"/>
</dbReference>
<accession>A0ABD2KX85</accession>
<comment type="caution">
    <text evidence="2">The sequence shown here is derived from an EMBL/GenBank/DDBJ whole genome shotgun (WGS) entry which is preliminary data.</text>
</comment>
<dbReference type="AlphaFoldDB" id="A0ABD2KX85"/>
<dbReference type="InterPro" id="IPR029044">
    <property type="entry name" value="Nucleotide-diphossugar_trans"/>
</dbReference>
<reference evidence="2 3" key="1">
    <citation type="submission" date="2024-10" db="EMBL/GenBank/DDBJ databases">
        <authorList>
            <person name="Kim D."/>
        </authorList>
    </citation>
    <scope>NUCLEOTIDE SEQUENCE [LARGE SCALE GENOMIC DNA]</scope>
    <source>
        <strain evidence="2">BH-2024</strain>
    </source>
</reference>
<dbReference type="EMBL" id="JBICBT010000616">
    <property type="protein sequence ID" value="KAL3107523.1"/>
    <property type="molecule type" value="Genomic_DNA"/>
</dbReference>
<dbReference type="PANTHER" id="PTHR31562:SF2">
    <property type="entry name" value="NUCLEOTIDE-DIPHOSPHO-SUGAR TRANSFERASE"/>
    <property type="match status" value="1"/>
</dbReference>
<evidence type="ECO:0000313" key="3">
    <source>
        <dbReference type="Proteomes" id="UP001620626"/>
    </source>
</evidence>
<dbReference type="Proteomes" id="UP001620626">
    <property type="component" value="Unassembled WGS sequence"/>
</dbReference>
<keyword evidence="1" id="KW-0812">Transmembrane</keyword>
<organism evidence="2 3">
    <name type="scientific">Heterodera trifolii</name>
    <dbReference type="NCBI Taxonomy" id="157864"/>
    <lineage>
        <taxon>Eukaryota</taxon>
        <taxon>Metazoa</taxon>
        <taxon>Ecdysozoa</taxon>
        <taxon>Nematoda</taxon>
        <taxon>Chromadorea</taxon>
        <taxon>Rhabditida</taxon>
        <taxon>Tylenchina</taxon>
        <taxon>Tylenchomorpha</taxon>
        <taxon>Tylenchoidea</taxon>
        <taxon>Heteroderidae</taxon>
        <taxon>Heteroderinae</taxon>
        <taxon>Heterodera</taxon>
    </lineage>
</organism>
<name>A0ABD2KX85_9BILA</name>
<evidence type="ECO:0000256" key="1">
    <source>
        <dbReference type="SAM" id="Phobius"/>
    </source>
</evidence>
<gene>
    <name evidence="2" type="ORF">niasHT_014240</name>
</gene>